<accession>A0A816IPQ7</accession>
<dbReference type="EMBL" id="HG994373">
    <property type="protein sequence ID" value="CAF1716190.1"/>
    <property type="molecule type" value="Genomic_DNA"/>
</dbReference>
<dbReference type="AlphaFoldDB" id="A0A816IPQ7"/>
<reference evidence="2" key="1">
    <citation type="submission" date="2021-01" db="EMBL/GenBank/DDBJ databases">
        <authorList>
            <consortium name="Genoscope - CEA"/>
            <person name="William W."/>
        </authorList>
    </citation>
    <scope>NUCLEOTIDE SEQUENCE</scope>
</reference>
<name>A0A816IPQ7_BRANA</name>
<gene>
    <name evidence="2" type="ORF">DARMORV10_C09P06650.1</name>
</gene>
<dbReference type="Proteomes" id="UP001295469">
    <property type="component" value="Chromosome C09"/>
</dbReference>
<feature type="compositionally biased region" description="Basic and acidic residues" evidence="1">
    <location>
        <begin position="15"/>
        <end position="41"/>
    </location>
</feature>
<evidence type="ECO:0000256" key="1">
    <source>
        <dbReference type="SAM" id="MobiDB-lite"/>
    </source>
</evidence>
<sequence length="97" mass="11010">MIGSLQPETAMTVRNRLEKPERSLNRGRSRSDLLINDKERNITSPDSNTLEGPRKKKIDTEMNQRALKSVMHVLRSVTGFETKADLSEEKVKAKLTS</sequence>
<organism evidence="2">
    <name type="scientific">Brassica napus</name>
    <name type="common">Rape</name>
    <dbReference type="NCBI Taxonomy" id="3708"/>
    <lineage>
        <taxon>Eukaryota</taxon>
        <taxon>Viridiplantae</taxon>
        <taxon>Streptophyta</taxon>
        <taxon>Embryophyta</taxon>
        <taxon>Tracheophyta</taxon>
        <taxon>Spermatophyta</taxon>
        <taxon>Magnoliopsida</taxon>
        <taxon>eudicotyledons</taxon>
        <taxon>Gunneridae</taxon>
        <taxon>Pentapetalae</taxon>
        <taxon>rosids</taxon>
        <taxon>malvids</taxon>
        <taxon>Brassicales</taxon>
        <taxon>Brassicaceae</taxon>
        <taxon>Brassiceae</taxon>
        <taxon>Brassica</taxon>
    </lineage>
</organism>
<evidence type="ECO:0000313" key="2">
    <source>
        <dbReference type="EMBL" id="CAF1716190.1"/>
    </source>
</evidence>
<protein>
    <submittedName>
        <fullName evidence="2">(rape) hypothetical protein</fullName>
    </submittedName>
</protein>
<proteinExistence type="predicted"/>
<feature type="region of interest" description="Disordered" evidence="1">
    <location>
        <begin position="1"/>
        <end position="58"/>
    </location>
</feature>